<reference evidence="2" key="1">
    <citation type="journal article" date="2015" name="Nat. Genet.">
        <title>The genome and transcriptome of the zoonotic hookworm Ancylostoma ceylanicum identify infection-specific gene families.</title>
        <authorList>
            <person name="Schwarz E.M."/>
            <person name="Hu Y."/>
            <person name="Antoshechkin I."/>
            <person name="Miller M.M."/>
            <person name="Sternberg P.W."/>
            <person name="Aroian R.V."/>
        </authorList>
    </citation>
    <scope>NUCLEOTIDE SEQUENCE</scope>
    <source>
        <strain evidence="2">HY135</strain>
    </source>
</reference>
<accession>A0A016TPN5</accession>
<dbReference type="EMBL" id="JARK01001423">
    <property type="protein sequence ID" value="EYC04567.1"/>
    <property type="molecule type" value="Genomic_DNA"/>
</dbReference>
<dbReference type="OrthoDB" id="5865092at2759"/>
<gene>
    <name evidence="1" type="primary">Acey_s0087.g2085</name>
    <name evidence="1" type="ORF">Y032_0087g2085</name>
</gene>
<dbReference type="Proteomes" id="UP000024635">
    <property type="component" value="Unassembled WGS sequence"/>
</dbReference>
<evidence type="ECO:0000313" key="1">
    <source>
        <dbReference type="EMBL" id="EYC04567.1"/>
    </source>
</evidence>
<comment type="caution">
    <text evidence="1">The sequence shown here is derived from an EMBL/GenBank/DDBJ whole genome shotgun (WGS) entry which is preliminary data.</text>
</comment>
<keyword evidence="2" id="KW-1185">Reference proteome</keyword>
<dbReference type="AlphaFoldDB" id="A0A016TPN5"/>
<protein>
    <submittedName>
        <fullName evidence="1">Uncharacterized protein</fullName>
    </submittedName>
</protein>
<proteinExistence type="predicted"/>
<organism evidence="1 2">
    <name type="scientific">Ancylostoma ceylanicum</name>
    <dbReference type="NCBI Taxonomy" id="53326"/>
    <lineage>
        <taxon>Eukaryota</taxon>
        <taxon>Metazoa</taxon>
        <taxon>Ecdysozoa</taxon>
        <taxon>Nematoda</taxon>
        <taxon>Chromadorea</taxon>
        <taxon>Rhabditida</taxon>
        <taxon>Rhabditina</taxon>
        <taxon>Rhabditomorpha</taxon>
        <taxon>Strongyloidea</taxon>
        <taxon>Ancylostomatidae</taxon>
        <taxon>Ancylostomatinae</taxon>
        <taxon>Ancylostoma</taxon>
    </lineage>
</organism>
<sequence>MVLNQGRLNVRTAIIAMCAYHNDKNSAEQSNARAASHILVEKVDCLRVRFHSVAAAESRRDLVVFLTRSMLPTHALSRSRRDSSATESVHLFGKCCTYRYSVFHRGT</sequence>
<name>A0A016TPN5_9BILA</name>
<evidence type="ECO:0000313" key="2">
    <source>
        <dbReference type="Proteomes" id="UP000024635"/>
    </source>
</evidence>